<keyword evidence="1 3" id="KW-0732">Signal</keyword>
<dbReference type="SMART" id="SM00406">
    <property type="entry name" value="IGv"/>
    <property type="match status" value="1"/>
</dbReference>
<evidence type="ECO:0000313" key="5">
    <source>
        <dbReference type="EMBL" id="KAF6276091.1"/>
    </source>
</evidence>
<dbReference type="InterPro" id="IPR050413">
    <property type="entry name" value="TCR_beta_variable"/>
</dbReference>
<feature type="signal peptide" evidence="3">
    <location>
        <begin position="1"/>
        <end position="21"/>
    </location>
</feature>
<evidence type="ECO:0000259" key="4">
    <source>
        <dbReference type="SMART" id="SM00406"/>
    </source>
</evidence>
<proteinExistence type="predicted"/>
<dbReference type="Proteomes" id="UP000585614">
    <property type="component" value="Unassembled WGS sequence"/>
</dbReference>
<dbReference type="Pfam" id="PF07686">
    <property type="entry name" value="V-set"/>
    <property type="match status" value="1"/>
</dbReference>
<dbReference type="InterPro" id="IPR013783">
    <property type="entry name" value="Ig-like_fold"/>
</dbReference>
<dbReference type="InterPro" id="IPR013106">
    <property type="entry name" value="Ig_V-set"/>
</dbReference>
<dbReference type="GO" id="GO:0005886">
    <property type="term" value="C:plasma membrane"/>
    <property type="evidence" value="ECO:0007669"/>
    <property type="project" value="TreeGrafter"/>
</dbReference>
<feature type="domain" description="Immunoglobulin V-set" evidence="4">
    <location>
        <begin position="37"/>
        <end position="112"/>
    </location>
</feature>
<dbReference type="InterPro" id="IPR036179">
    <property type="entry name" value="Ig-like_dom_sf"/>
</dbReference>
<keyword evidence="2" id="KW-0391">Immunity</keyword>
<dbReference type="Gene3D" id="2.60.40.10">
    <property type="entry name" value="Immunoglobulins"/>
    <property type="match status" value="1"/>
</dbReference>
<accession>A0A7J7RIV4</accession>
<dbReference type="PANTHER" id="PTHR23268">
    <property type="entry name" value="T-CELL RECEPTOR BETA CHAIN"/>
    <property type="match status" value="1"/>
</dbReference>
<sequence length="295" mass="32476">MLPWLLGCVMLCLLGAGPMEAGVTQTPRYLITKTQKNLTVNCSQDMNHDAMFWYRQDPGKELKLIYYSVNVNLVAKGDIPDGYEVSRKEKGNFLLTLKSTSTNQTSVYFCASSESTALHNHILSAQKGTTRARGLLHREAPPLAGGKTSPPSVPVEVIPRLPNFGDSEPCRPLAACPPLTYCTKEFVKLEAGQLTVKSLQRQGTPFREKELYTYGNPFSLLTIVIAQTELFISIPSLNKILSHILDPIPGCSVTWMFCHVLSCLLTLTSPIFFTSAKGPAIEPNAQARDVHPVHT</sequence>
<dbReference type="GO" id="GO:0002376">
    <property type="term" value="P:immune system process"/>
    <property type="evidence" value="ECO:0007669"/>
    <property type="project" value="UniProtKB-KW"/>
</dbReference>
<evidence type="ECO:0000313" key="6">
    <source>
        <dbReference type="Proteomes" id="UP000585614"/>
    </source>
</evidence>
<evidence type="ECO:0000256" key="2">
    <source>
        <dbReference type="ARBA" id="ARBA00022859"/>
    </source>
</evidence>
<dbReference type="GO" id="GO:0007166">
    <property type="term" value="P:cell surface receptor signaling pathway"/>
    <property type="evidence" value="ECO:0007669"/>
    <property type="project" value="TreeGrafter"/>
</dbReference>
<protein>
    <recommendedName>
        <fullName evidence="4">Immunoglobulin V-set domain-containing protein</fullName>
    </recommendedName>
</protein>
<organism evidence="5 6">
    <name type="scientific">Rhinolophus ferrumequinum</name>
    <name type="common">Greater horseshoe bat</name>
    <dbReference type="NCBI Taxonomy" id="59479"/>
    <lineage>
        <taxon>Eukaryota</taxon>
        <taxon>Metazoa</taxon>
        <taxon>Chordata</taxon>
        <taxon>Craniata</taxon>
        <taxon>Vertebrata</taxon>
        <taxon>Euteleostomi</taxon>
        <taxon>Mammalia</taxon>
        <taxon>Eutheria</taxon>
        <taxon>Laurasiatheria</taxon>
        <taxon>Chiroptera</taxon>
        <taxon>Yinpterochiroptera</taxon>
        <taxon>Rhinolophoidea</taxon>
        <taxon>Rhinolophidae</taxon>
        <taxon>Rhinolophinae</taxon>
        <taxon>Rhinolophus</taxon>
    </lineage>
</organism>
<evidence type="ECO:0000256" key="3">
    <source>
        <dbReference type="SAM" id="SignalP"/>
    </source>
</evidence>
<reference evidence="5 6" key="1">
    <citation type="journal article" date="2020" name="Nature">
        <title>Six reference-quality genomes reveal evolution of bat adaptations.</title>
        <authorList>
            <person name="Jebb D."/>
            <person name="Huang Z."/>
            <person name="Pippel M."/>
            <person name="Hughes G.M."/>
            <person name="Lavrichenko K."/>
            <person name="Devanna P."/>
            <person name="Winkler S."/>
            <person name="Jermiin L.S."/>
            <person name="Skirmuntt E.C."/>
            <person name="Katzourakis A."/>
            <person name="Burkitt-Gray L."/>
            <person name="Ray D.A."/>
            <person name="Sullivan K.A.M."/>
            <person name="Roscito J.G."/>
            <person name="Kirilenko B.M."/>
            <person name="Davalos L.M."/>
            <person name="Corthals A.P."/>
            <person name="Power M.L."/>
            <person name="Jones G."/>
            <person name="Ransome R.D."/>
            <person name="Dechmann D.K.N."/>
            <person name="Locatelli A.G."/>
            <person name="Puechmaille S.J."/>
            <person name="Fedrigo O."/>
            <person name="Jarvis E.D."/>
            <person name="Hiller M."/>
            <person name="Vernes S.C."/>
            <person name="Myers E.W."/>
            <person name="Teeling E.C."/>
        </authorList>
    </citation>
    <scope>NUCLEOTIDE SEQUENCE [LARGE SCALE GENOMIC DNA]</scope>
    <source>
        <strain evidence="5">MRhiFer1</strain>
        <tissue evidence="5">Lung</tissue>
    </source>
</reference>
<comment type="caution">
    <text evidence="5">The sequence shown here is derived from an EMBL/GenBank/DDBJ whole genome shotgun (WGS) entry which is preliminary data.</text>
</comment>
<dbReference type="SUPFAM" id="SSF48726">
    <property type="entry name" value="Immunoglobulin"/>
    <property type="match status" value="1"/>
</dbReference>
<evidence type="ECO:0000256" key="1">
    <source>
        <dbReference type="ARBA" id="ARBA00022729"/>
    </source>
</evidence>
<name>A0A7J7RIV4_RHIFE</name>
<gene>
    <name evidence="5" type="ORF">mRhiFer1_009445</name>
</gene>
<dbReference type="PANTHER" id="PTHR23268:SF110">
    <property type="entry name" value="T CELL RECEPTOR BETA VARIABLE 27"/>
    <property type="match status" value="1"/>
</dbReference>
<dbReference type="AlphaFoldDB" id="A0A7J7RIV4"/>
<dbReference type="EMBL" id="JACAGC010000026">
    <property type="protein sequence ID" value="KAF6276091.1"/>
    <property type="molecule type" value="Genomic_DNA"/>
</dbReference>
<feature type="chain" id="PRO_5029641356" description="Immunoglobulin V-set domain-containing protein" evidence="3">
    <location>
        <begin position="22"/>
        <end position="295"/>
    </location>
</feature>
<dbReference type="CDD" id="cd05899">
    <property type="entry name" value="IgV_TCR_beta"/>
    <property type="match status" value="1"/>
</dbReference>